<keyword evidence="3" id="KW-1185">Reference proteome</keyword>
<reference evidence="3" key="1">
    <citation type="journal article" date="2019" name="Int. J. Syst. Evol. Microbiol.">
        <title>The Global Catalogue of Microorganisms (GCM) 10K type strain sequencing project: providing services to taxonomists for standard genome sequencing and annotation.</title>
        <authorList>
            <consortium name="The Broad Institute Genomics Platform"/>
            <consortium name="The Broad Institute Genome Sequencing Center for Infectious Disease"/>
            <person name="Wu L."/>
            <person name="Ma J."/>
        </authorList>
    </citation>
    <scope>NUCLEOTIDE SEQUENCE [LARGE SCALE GENOMIC DNA]</scope>
    <source>
        <strain evidence="3">JCM 11496</strain>
    </source>
</reference>
<protein>
    <submittedName>
        <fullName evidence="2">Uncharacterized protein</fullName>
    </submittedName>
</protein>
<keyword evidence="1" id="KW-0812">Transmembrane</keyword>
<evidence type="ECO:0000313" key="2">
    <source>
        <dbReference type="EMBL" id="MFD1846626.1"/>
    </source>
</evidence>
<keyword evidence="1" id="KW-1133">Transmembrane helix</keyword>
<accession>A0ABW4Q7D1</accession>
<organism evidence="2 3">
    <name type="scientific">Arthrobacter flavus</name>
    <dbReference type="NCBI Taxonomy" id="95172"/>
    <lineage>
        <taxon>Bacteria</taxon>
        <taxon>Bacillati</taxon>
        <taxon>Actinomycetota</taxon>
        <taxon>Actinomycetes</taxon>
        <taxon>Micrococcales</taxon>
        <taxon>Micrococcaceae</taxon>
        <taxon>Arthrobacter</taxon>
    </lineage>
</organism>
<comment type="caution">
    <text evidence="2">The sequence shown here is derived from an EMBL/GenBank/DDBJ whole genome shotgun (WGS) entry which is preliminary data.</text>
</comment>
<feature type="transmembrane region" description="Helical" evidence="1">
    <location>
        <begin position="6"/>
        <end position="25"/>
    </location>
</feature>
<dbReference type="Proteomes" id="UP001597307">
    <property type="component" value="Unassembled WGS sequence"/>
</dbReference>
<evidence type="ECO:0000313" key="3">
    <source>
        <dbReference type="Proteomes" id="UP001597307"/>
    </source>
</evidence>
<dbReference type="RefSeq" id="WP_343878524.1">
    <property type="nucleotide sequence ID" value="NZ_BAAAIJ010000020.1"/>
</dbReference>
<sequence>MDWIWFPVMAISAAGFGFAGGWAAIAADRRRRLPEAAASAQVDVAEPPRLREADWAVYWQKDNIWVLTNTGSAKATLVDVQFEQFAVESSNLRNTMQTSGEATFSGYLRGNKPAVLVSWATEGSEQRGPARRAIPLQGNRRWQDW</sequence>
<keyword evidence="1" id="KW-0472">Membrane</keyword>
<proteinExistence type="predicted"/>
<name>A0ABW4Q7D1_9MICC</name>
<gene>
    <name evidence="2" type="ORF">ACFSFX_08455</name>
</gene>
<evidence type="ECO:0000256" key="1">
    <source>
        <dbReference type="SAM" id="Phobius"/>
    </source>
</evidence>
<dbReference type="EMBL" id="JBHUGA010000021">
    <property type="protein sequence ID" value="MFD1846626.1"/>
    <property type="molecule type" value="Genomic_DNA"/>
</dbReference>